<gene>
    <name evidence="1" type="ORF">S06H3_11962</name>
</gene>
<feature type="non-terminal residue" evidence="1">
    <location>
        <position position="201"/>
    </location>
</feature>
<accession>X1LFN4</accession>
<reference evidence="1" key="1">
    <citation type="journal article" date="2014" name="Front. Microbiol.">
        <title>High frequency of phylogenetically diverse reductive dehalogenase-homologous genes in deep subseafloor sedimentary metagenomes.</title>
        <authorList>
            <person name="Kawai M."/>
            <person name="Futagami T."/>
            <person name="Toyoda A."/>
            <person name="Takaki Y."/>
            <person name="Nishi S."/>
            <person name="Hori S."/>
            <person name="Arai W."/>
            <person name="Tsubouchi T."/>
            <person name="Morono Y."/>
            <person name="Uchiyama I."/>
            <person name="Ito T."/>
            <person name="Fujiyama A."/>
            <person name="Inagaki F."/>
            <person name="Takami H."/>
        </authorList>
    </citation>
    <scope>NUCLEOTIDE SEQUENCE</scope>
    <source>
        <strain evidence="1">Expedition CK06-06</strain>
    </source>
</reference>
<comment type="caution">
    <text evidence="1">The sequence shown here is derived from an EMBL/GenBank/DDBJ whole genome shotgun (WGS) entry which is preliminary data.</text>
</comment>
<proteinExistence type="predicted"/>
<evidence type="ECO:0000313" key="1">
    <source>
        <dbReference type="EMBL" id="GAI04661.1"/>
    </source>
</evidence>
<protein>
    <submittedName>
        <fullName evidence="1">Uncharacterized protein</fullName>
    </submittedName>
</protein>
<dbReference type="EMBL" id="BARV01005879">
    <property type="protein sequence ID" value="GAI04661.1"/>
    <property type="molecule type" value="Genomic_DNA"/>
</dbReference>
<sequence length="201" mass="21239">MAGALLWIWDTANGKWVKLAGTATGAMSIHAIVDYLNDIGDVNVAAPTDGYVLYWDETAGEFKLKAVVGTKIIDADGDTSVDVEQAADEDIIRGKVAGVEALHISAVGIQTLAKQSRARAYLIATDQSIPTGDYVKVRLNGESYDNQNEFDSSVKSGTADATEANKLHDADGGFAASDVGATVWNKTDNTYTTVTGFQDSG</sequence>
<dbReference type="AlphaFoldDB" id="X1LFN4"/>
<organism evidence="1">
    <name type="scientific">marine sediment metagenome</name>
    <dbReference type="NCBI Taxonomy" id="412755"/>
    <lineage>
        <taxon>unclassified sequences</taxon>
        <taxon>metagenomes</taxon>
        <taxon>ecological metagenomes</taxon>
    </lineage>
</organism>
<name>X1LFN4_9ZZZZ</name>